<dbReference type="Pfam" id="PF07905">
    <property type="entry name" value="PucR"/>
    <property type="match status" value="1"/>
</dbReference>
<dbReference type="RefSeq" id="WP_378753641.1">
    <property type="nucleotide sequence ID" value="NZ_JBHSSV010000018.1"/>
</dbReference>
<organism evidence="3 4">
    <name type="scientific">Microbacterium koreense</name>
    <dbReference type="NCBI Taxonomy" id="323761"/>
    <lineage>
        <taxon>Bacteria</taxon>
        <taxon>Bacillati</taxon>
        <taxon>Actinomycetota</taxon>
        <taxon>Actinomycetes</taxon>
        <taxon>Micrococcales</taxon>
        <taxon>Microbacteriaceae</taxon>
        <taxon>Microbacterium</taxon>
    </lineage>
</organism>
<keyword evidence="4" id="KW-1185">Reference proteome</keyword>
<feature type="domain" description="Purine catabolism PurC-like" evidence="1">
    <location>
        <begin position="24"/>
        <end position="118"/>
    </location>
</feature>
<comment type="caution">
    <text evidence="3">The sequence shown here is derived from an EMBL/GenBank/DDBJ whole genome shotgun (WGS) entry which is preliminary data.</text>
</comment>
<dbReference type="InterPro" id="IPR025736">
    <property type="entry name" value="PucR_C-HTH_dom"/>
</dbReference>
<dbReference type="PANTHER" id="PTHR33744">
    <property type="entry name" value="CARBOHYDRATE DIACID REGULATOR"/>
    <property type="match status" value="1"/>
</dbReference>
<dbReference type="PANTHER" id="PTHR33744:SF1">
    <property type="entry name" value="DNA-BINDING TRANSCRIPTIONAL ACTIVATOR ADER"/>
    <property type="match status" value="1"/>
</dbReference>
<dbReference type="Proteomes" id="UP001597042">
    <property type="component" value="Unassembled WGS sequence"/>
</dbReference>
<dbReference type="InterPro" id="IPR042070">
    <property type="entry name" value="PucR_C-HTH_sf"/>
</dbReference>
<gene>
    <name evidence="3" type="ORF">ACFQZV_00360</name>
</gene>
<dbReference type="EMBL" id="JBHTIM010000001">
    <property type="protein sequence ID" value="MFD0779748.1"/>
    <property type="molecule type" value="Genomic_DNA"/>
</dbReference>
<protein>
    <submittedName>
        <fullName evidence="3">PucR family transcriptional regulator</fullName>
    </submittedName>
</protein>
<name>A0ABW2ZMD1_9MICO</name>
<evidence type="ECO:0000313" key="4">
    <source>
        <dbReference type="Proteomes" id="UP001597042"/>
    </source>
</evidence>
<evidence type="ECO:0000313" key="3">
    <source>
        <dbReference type="EMBL" id="MFD0779748.1"/>
    </source>
</evidence>
<proteinExistence type="predicted"/>
<evidence type="ECO:0000259" key="2">
    <source>
        <dbReference type="Pfam" id="PF13556"/>
    </source>
</evidence>
<accession>A0ABW2ZMD1</accession>
<dbReference type="InterPro" id="IPR012914">
    <property type="entry name" value="PucR_dom"/>
</dbReference>
<dbReference type="Gene3D" id="1.10.10.2840">
    <property type="entry name" value="PucR C-terminal helix-turn-helix domain"/>
    <property type="match status" value="1"/>
</dbReference>
<dbReference type="Pfam" id="PF13556">
    <property type="entry name" value="HTH_30"/>
    <property type="match status" value="1"/>
</dbReference>
<reference evidence="4" key="1">
    <citation type="journal article" date="2019" name="Int. J. Syst. Evol. Microbiol.">
        <title>The Global Catalogue of Microorganisms (GCM) 10K type strain sequencing project: providing services to taxonomists for standard genome sequencing and annotation.</title>
        <authorList>
            <consortium name="The Broad Institute Genomics Platform"/>
            <consortium name="The Broad Institute Genome Sequencing Center for Infectious Disease"/>
            <person name="Wu L."/>
            <person name="Ma J."/>
        </authorList>
    </citation>
    <scope>NUCLEOTIDE SEQUENCE [LARGE SCALE GENOMIC DNA]</scope>
    <source>
        <strain evidence="4">CCUG 50754</strain>
    </source>
</reference>
<sequence>MALLGEVVEAAGAALLPHGPYDPARAITGVHVSELPDPGRYLDGGELLLTTGIPLTGRDGDDRAYVKRLADHGIGAVGLGIGEGWSAPPHGLVSACVDAGVPLLLVPDGEPFLAVSRAYGQVTGRDRDIAASRVAHAHTRLVRAAADGPRAVAQAIAESVGGWAAWIPLEPGLGGSAFYPPSLDAMLPHVETDVRDSLHRAGVTTASFVAHGSTAVAHAVRGHNRSIGALAVGTGRTLGRDDRQLVLTAVAVLELSVSARRSPGLTSGSALIVDLVMQGQTDAAHAVARVLGLSLPLEVRVRVRRGPTPDAAAALSTEHDTFGIDLLPPTLSGAPHDTASEPVPLGSVPRTVERLLAHREPSGTAGGRPVDRWLASLAAQPPLLVTARAHLAGGNRLEHTARVLGVHRNTVRQRLARIERLLGASFSDPDTTAELWIALRDLPLGAVRTGALPPRTPPPRALQP</sequence>
<evidence type="ECO:0000259" key="1">
    <source>
        <dbReference type="Pfam" id="PF07905"/>
    </source>
</evidence>
<dbReference type="InterPro" id="IPR051448">
    <property type="entry name" value="CdaR-like_regulators"/>
</dbReference>
<feature type="domain" description="PucR C-terminal helix-turn-helix" evidence="2">
    <location>
        <begin position="383"/>
        <end position="440"/>
    </location>
</feature>